<proteinExistence type="predicted"/>
<name>A0AAF0W0F8_DAUCS</name>
<dbReference type="AlphaFoldDB" id="A0AAF0W0F8"/>
<feature type="domain" description="Protein kinase" evidence="12">
    <location>
        <begin position="296"/>
        <end position="570"/>
    </location>
</feature>
<sequence length="583" mass="64344">MKQWWKMIAVVVLAVTLLIELAMSDPQANKISQPGRECSGFDAANPSEYFRNLNSTFADLRRQLSVEKKHFATAEQASTVANNVYTLFQCRDYLSTADCVACFDIAKVEARKICKLNHGARVIYDGCFLRYEVRTFYTETELGLSSEVCRGKGTVPAETAFKLVAVQLLKDLADATPKLKSYFAVAKRQVFDGGPSAKASVTVYALAQCTGTVSQGDCGKCLMGGYSNIQACLPQPGGSSAAGGCFMRYSVTPFFADNDITNIMPHVEGGDIREVNKLQGPTIYRYKDLKSATKNFSEECKVGEGGFGDVYKGIISNGTIVAVKKLVVRTSKEMAAFESEVRLISDVHHRNIVRLLGCSGTGPVQLLVYEYMENGSLDTFLYGDKRGTLSWKKRVGIILGIARGLAYLHEQFHVCIIHRDMKSSNVLLDDDFQPQIADFGLARLLPTDQSHLTTRYAGTVGYTAPEYAIHGHLSEKVDTYGFGIVVLEVISGRRCNHMKNELVTQSLLEHAWKSYNNGTHEDLIDETIDSGEYNVENAKKMIEIALKCTQSPVSLRPTMSEVVVMLMNYASSEPKQINKGPVE</sequence>
<dbReference type="PROSITE" id="PS51473">
    <property type="entry name" value="GNK2"/>
    <property type="match status" value="2"/>
</dbReference>
<keyword evidence="6" id="KW-0418">Kinase</keyword>
<keyword evidence="9" id="KW-0325">Glycoprotein</keyword>
<dbReference type="FunFam" id="3.30.200.20:FF:000162">
    <property type="entry name" value="Adenine nucleotide alpha hydrolase-like domain kinase"/>
    <property type="match status" value="1"/>
</dbReference>
<keyword evidence="2" id="KW-0808">Transferase</keyword>
<gene>
    <name evidence="14" type="ORF">DCAR_0100496</name>
</gene>
<dbReference type="EMBL" id="CP093343">
    <property type="protein sequence ID" value="WOG81350.1"/>
    <property type="molecule type" value="Genomic_DNA"/>
</dbReference>
<reference evidence="14" key="2">
    <citation type="submission" date="2022-03" db="EMBL/GenBank/DDBJ databases">
        <title>Draft title - Genomic analysis of global carrot germplasm unveils the trajectory of domestication and the origin of high carotenoid orange carrot.</title>
        <authorList>
            <person name="Iorizzo M."/>
            <person name="Ellison S."/>
            <person name="Senalik D."/>
            <person name="Macko-Podgorni A."/>
            <person name="Grzebelus D."/>
            <person name="Bostan H."/>
            <person name="Rolling W."/>
            <person name="Curaba J."/>
            <person name="Simon P."/>
        </authorList>
    </citation>
    <scope>NUCLEOTIDE SEQUENCE</scope>
    <source>
        <tissue evidence="14">Leaf</tissue>
    </source>
</reference>
<feature type="signal peptide" evidence="11">
    <location>
        <begin position="1"/>
        <end position="24"/>
    </location>
</feature>
<dbReference type="GO" id="GO:0004674">
    <property type="term" value="F:protein serine/threonine kinase activity"/>
    <property type="evidence" value="ECO:0007669"/>
    <property type="project" value="UniProtKB-KW"/>
</dbReference>
<keyword evidence="15" id="KW-1185">Reference proteome</keyword>
<dbReference type="FunFam" id="1.10.510.10:FF:000336">
    <property type="entry name" value="Cysteine-rich receptor-like protein kinase 2"/>
    <property type="match status" value="1"/>
</dbReference>
<dbReference type="InterPro" id="IPR017441">
    <property type="entry name" value="Protein_kinase_ATP_BS"/>
</dbReference>
<dbReference type="InterPro" id="IPR011009">
    <property type="entry name" value="Kinase-like_dom_sf"/>
</dbReference>
<dbReference type="PROSITE" id="PS00108">
    <property type="entry name" value="PROTEIN_KINASE_ST"/>
    <property type="match status" value="1"/>
</dbReference>
<dbReference type="InterPro" id="IPR000719">
    <property type="entry name" value="Prot_kinase_dom"/>
</dbReference>
<protein>
    <recommendedName>
        <fullName evidence="16">Protein kinase domain-containing protein</fullName>
    </recommendedName>
</protein>
<dbReference type="PROSITE" id="PS00107">
    <property type="entry name" value="PROTEIN_KINASE_ATP"/>
    <property type="match status" value="1"/>
</dbReference>
<evidence type="ECO:0000256" key="2">
    <source>
        <dbReference type="ARBA" id="ARBA00022679"/>
    </source>
</evidence>
<evidence type="ECO:0000313" key="15">
    <source>
        <dbReference type="Proteomes" id="UP000077755"/>
    </source>
</evidence>
<feature type="chain" id="PRO_5042218869" description="Protein kinase domain-containing protein" evidence="11">
    <location>
        <begin position="25"/>
        <end position="583"/>
    </location>
</feature>
<reference evidence="14" key="1">
    <citation type="journal article" date="2016" name="Nat. Genet.">
        <title>A high-quality carrot genome assembly provides new insights into carotenoid accumulation and asterid genome evolution.</title>
        <authorList>
            <person name="Iorizzo M."/>
            <person name="Ellison S."/>
            <person name="Senalik D."/>
            <person name="Zeng P."/>
            <person name="Satapoomin P."/>
            <person name="Huang J."/>
            <person name="Bowman M."/>
            <person name="Iovene M."/>
            <person name="Sanseverino W."/>
            <person name="Cavagnaro P."/>
            <person name="Yildiz M."/>
            <person name="Macko-Podgorni A."/>
            <person name="Moranska E."/>
            <person name="Grzebelus E."/>
            <person name="Grzebelus D."/>
            <person name="Ashrafi H."/>
            <person name="Zheng Z."/>
            <person name="Cheng S."/>
            <person name="Spooner D."/>
            <person name="Van Deynze A."/>
            <person name="Simon P."/>
        </authorList>
    </citation>
    <scope>NUCLEOTIDE SEQUENCE</scope>
    <source>
        <tissue evidence="14">Leaf</tissue>
    </source>
</reference>
<dbReference type="InterPro" id="IPR002902">
    <property type="entry name" value="GNK2"/>
</dbReference>
<dbReference type="Gene3D" id="1.10.510.10">
    <property type="entry name" value="Transferase(Phosphotransferase) domain 1"/>
    <property type="match status" value="1"/>
</dbReference>
<dbReference type="GO" id="GO:0005524">
    <property type="term" value="F:ATP binding"/>
    <property type="evidence" value="ECO:0007669"/>
    <property type="project" value="UniProtKB-UniRule"/>
</dbReference>
<keyword evidence="1" id="KW-0723">Serine/threonine-protein kinase</keyword>
<feature type="domain" description="Gnk2-homologous" evidence="13">
    <location>
        <begin position="143"/>
        <end position="254"/>
    </location>
</feature>
<dbReference type="InterPro" id="IPR052059">
    <property type="entry name" value="CR_Ser/Thr_kinase"/>
</dbReference>
<evidence type="ECO:0000256" key="5">
    <source>
        <dbReference type="ARBA" id="ARBA00022741"/>
    </source>
</evidence>
<evidence type="ECO:0008006" key="16">
    <source>
        <dbReference type="Google" id="ProtNLM"/>
    </source>
</evidence>
<dbReference type="InterPro" id="IPR038408">
    <property type="entry name" value="GNK2_sf"/>
</dbReference>
<evidence type="ECO:0000256" key="4">
    <source>
        <dbReference type="ARBA" id="ARBA00022737"/>
    </source>
</evidence>
<dbReference type="PANTHER" id="PTHR47973">
    <property type="entry name" value="CYSTEINE-RICH RECEPTOR-LIKE PROTEIN KINASE 3"/>
    <property type="match status" value="1"/>
</dbReference>
<dbReference type="CDD" id="cd23509">
    <property type="entry name" value="Gnk2-like"/>
    <property type="match status" value="2"/>
</dbReference>
<dbReference type="SUPFAM" id="SSF56112">
    <property type="entry name" value="Protein kinase-like (PK-like)"/>
    <property type="match status" value="1"/>
</dbReference>
<evidence type="ECO:0000313" key="14">
    <source>
        <dbReference type="EMBL" id="WOG81350.1"/>
    </source>
</evidence>
<evidence type="ECO:0000256" key="9">
    <source>
        <dbReference type="ARBA" id="ARBA00023180"/>
    </source>
</evidence>
<dbReference type="Proteomes" id="UP000077755">
    <property type="component" value="Chromosome 1"/>
</dbReference>
<evidence type="ECO:0000256" key="10">
    <source>
        <dbReference type="PROSITE-ProRule" id="PRU10141"/>
    </source>
</evidence>
<evidence type="ECO:0000259" key="13">
    <source>
        <dbReference type="PROSITE" id="PS51473"/>
    </source>
</evidence>
<accession>A0AAF0W0F8</accession>
<evidence type="ECO:0000256" key="8">
    <source>
        <dbReference type="ARBA" id="ARBA00023170"/>
    </source>
</evidence>
<dbReference type="Pfam" id="PF01657">
    <property type="entry name" value="Stress-antifung"/>
    <property type="match status" value="2"/>
</dbReference>
<dbReference type="Gene3D" id="3.30.200.20">
    <property type="entry name" value="Phosphorylase Kinase, domain 1"/>
    <property type="match status" value="1"/>
</dbReference>
<feature type="domain" description="Gnk2-homologous" evidence="13">
    <location>
        <begin position="31"/>
        <end position="136"/>
    </location>
</feature>
<feature type="binding site" evidence="10">
    <location>
        <position position="325"/>
    </location>
    <ligand>
        <name>ATP</name>
        <dbReference type="ChEBI" id="CHEBI:30616"/>
    </ligand>
</feature>
<keyword evidence="5 10" id="KW-0547">Nucleotide-binding</keyword>
<evidence type="ECO:0000256" key="7">
    <source>
        <dbReference type="ARBA" id="ARBA00022840"/>
    </source>
</evidence>
<dbReference type="Gene3D" id="3.30.430.20">
    <property type="entry name" value="Gnk2 domain, C-X8-C-X2-C motif"/>
    <property type="match status" value="2"/>
</dbReference>
<dbReference type="PROSITE" id="PS50011">
    <property type="entry name" value="PROTEIN_KINASE_DOM"/>
    <property type="match status" value="1"/>
</dbReference>
<organism evidence="14 15">
    <name type="scientific">Daucus carota subsp. sativus</name>
    <name type="common">Carrot</name>
    <dbReference type="NCBI Taxonomy" id="79200"/>
    <lineage>
        <taxon>Eukaryota</taxon>
        <taxon>Viridiplantae</taxon>
        <taxon>Streptophyta</taxon>
        <taxon>Embryophyta</taxon>
        <taxon>Tracheophyta</taxon>
        <taxon>Spermatophyta</taxon>
        <taxon>Magnoliopsida</taxon>
        <taxon>eudicotyledons</taxon>
        <taxon>Gunneridae</taxon>
        <taxon>Pentapetalae</taxon>
        <taxon>asterids</taxon>
        <taxon>campanulids</taxon>
        <taxon>Apiales</taxon>
        <taxon>Apiaceae</taxon>
        <taxon>Apioideae</taxon>
        <taxon>Scandiceae</taxon>
        <taxon>Daucinae</taxon>
        <taxon>Daucus</taxon>
        <taxon>Daucus sect. Daucus</taxon>
    </lineage>
</organism>
<keyword evidence="3 11" id="KW-0732">Signal</keyword>
<evidence type="ECO:0000259" key="12">
    <source>
        <dbReference type="PROSITE" id="PS50011"/>
    </source>
</evidence>
<evidence type="ECO:0000256" key="11">
    <source>
        <dbReference type="SAM" id="SignalP"/>
    </source>
</evidence>
<dbReference type="Pfam" id="PF00069">
    <property type="entry name" value="Pkinase"/>
    <property type="match status" value="1"/>
</dbReference>
<keyword evidence="8" id="KW-0675">Receptor</keyword>
<evidence type="ECO:0000256" key="1">
    <source>
        <dbReference type="ARBA" id="ARBA00022527"/>
    </source>
</evidence>
<keyword evidence="7 10" id="KW-0067">ATP-binding</keyword>
<keyword evidence="4" id="KW-0677">Repeat</keyword>
<dbReference type="InterPro" id="IPR008271">
    <property type="entry name" value="Ser/Thr_kinase_AS"/>
</dbReference>
<dbReference type="SMART" id="SM00220">
    <property type="entry name" value="S_TKc"/>
    <property type="match status" value="1"/>
</dbReference>
<dbReference type="CDD" id="cd14066">
    <property type="entry name" value="STKc_IRAK"/>
    <property type="match status" value="1"/>
</dbReference>
<evidence type="ECO:0000256" key="6">
    <source>
        <dbReference type="ARBA" id="ARBA00022777"/>
    </source>
</evidence>
<evidence type="ECO:0000256" key="3">
    <source>
        <dbReference type="ARBA" id="ARBA00022729"/>
    </source>
</evidence>